<keyword evidence="2" id="KW-0472">Membrane</keyword>
<feature type="compositionally biased region" description="Low complexity" evidence="1">
    <location>
        <begin position="62"/>
        <end position="77"/>
    </location>
</feature>
<dbReference type="EMBL" id="JANAVB010009998">
    <property type="protein sequence ID" value="KAJ6839495.1"/>
    <property type="molecule type" value="Genomic_DNA"/>
</dbReference>
<keyword evidence="2" id="KW-0812">Transmembrane</keyword>
<keyword evidence="4" id="KW-1185">Reference proteome</keyword>
<feature type="transmembrane region" description="Helical" evidence="2">
    <location>
        <begin position="119"/>
        <end position="142"/>
    </location>
</feature>
<dbReference type="Proteomes" id="UP001140949">
    <property type="component" value="Unassembled WGS sequence"/>
</dbReference>
<dbReference type="AlphaFoldDB" id="A0AAX6HGE2"/>
<evidence type="ECO:0008006" key="5">
    <source>
        <dbReference type="Google" id="ProtNLM"/>
    </source>
</evidence>
<organism evidence="3 4">
    <name type="scientific">Iris pallida</name>
    <name type="common">Sweet iris</name>
    <dbReference type="NCBI Taxonomy" id="29817"/>
    <lineage>
        <taxon>Eukaryota</taxon>
        <taxon>Viridiplantae</taxon>
        <taxon>Streptophyta</taxon>
        <taxon>Embryophyta</taxon>
        <taxon>Tracheophyta</taxon>
        <taxon>Spermatophyta</taxon>
        <taxon>Magnoliopsida</taxon>
        <taxon>Liliopsida</taxon>
        <taxon>Asparagales</taxon>
        <taxon>Iridaceae</taxon>
        <taxon>Iridoideae</taxon>
        <taxon>Irideae</taxon>
        <taxon>Iris</taxon>
    </lineage>
</organism>
<dbReference type="GO" id="GO:0009535">
    <property type="term" value="C:chloroplast thylakoid membrane"/>
    <property type="evidence" value="ECO:0007669"/>
    <property type="project" value="InterPro"/>
</dbReference>
<reference evidence="3" key="1">
    <citation type="journal article" date="2023" name="GigaByte">
        <title>Genome assembly of the bearded iris, Iris pallida Lam.</title>
        <authorList>
            <person name="Bruccoleri R.E."/>
            <person name="Oakeley E.J."/>
            <person name="Faust A.M.E."/>
            <person name="Altorfer M."/>
            <person name="Dessus-Babus S."/>
            <person name="Burckhardt D."/>
            <person name="Oertli M."/>
            <person name="Naumann U."/>
            <person name="Petersen F."/>
            <person name="Wong J."/>
        </authorList>
    </citation>
    <scope>NUCLEOTIDE SEQUENCE</scope>
    <source>
        <strain evidence="3">GSM-AAB239-AS_SAM_17_03QT</strain>
    </source>
</reference>
<dbReference type="InterPro" id="IPR038931">
    <property type="entry name" value="CRR3"/>
</dbReference>
<protein>
    <recommendedName>
        <fullName evidence="5">Chlororespiratory reduction 3</fullName>
    </recommendedName>
</protein>
<evidence type="ECO:0000256" key="2">
    <source>
        <dbReference type="SAM" id="Phobius"/>
    </source>
</evidence>
<reference evidence="3" key="2">
    <citation type="submission" date="2023-04" db="EMBL/GenBank/DDBJ databases">
        <authorList>
            <person name="Bruccoleri R.E."/>
            <person name="Oakeley E.J."/>
            <person name="Faust A.-M."/>
            <person name="Dessus-Babus S."/>
            <person name="Altorfer M."/>
            <person name="Burckhardt D."/>
            <person name="Oertli M."/>
            <person name="Naumann U."/>
            <person name="Petersen F."/>
            <person name="Wong J."/>
        </authorList>
    </citation>
    <scope>NUCLEOTIDE SEQUENCE</scope>
    <source>
        <strain evidence="3">GSM-AAB239-AS_SAM_17_03QT</strain>
        <tissue evidence="3">Leaf</tissue>
    </source>
</reference>
<dbReference type="PANTHER" id="PTHR36340:SF1">
    <property type="entry name" value="NAD(P)H DEHYDROGENASE SUBUNIT CRR3, CHLOROPLASTIC-RELATED"/>
    <property type="match status" value="1"/>
</dbReference>
<keyword evidence="2" id="KW-1133">Transmembrane helix</keyword>
<dbReference type="GO" id="GO:0009773">
    <property type="term" value="P:photosynthetic electron transport in photosystem I"/>
    <property type="evidence" value="ECO:0007669"/>
    <property type="project" value="InterPro"/>
</dbReference>
<dbReference type="PANTHER" id="PTHR36340">
    <property type="entry name" value="NAD(P)H DEHYDROGENASE SUBUNIT CRR3, CHLOROPLASTIC-RELATED"/>
    <property type="match status" value="1"/>
</dbReference>
<sequence>MGWAVAARPSLLPTVVSAGSADGPRPRRRPARRNNAPPRPKQPSVAEVRRAIGVDSADDFSSPRNSSSSSSSSSPTSFMDFLASTPIGQVEGPVERTLRQTAEWFADQTEANAKSGQKILIVVCLKILPVWLVLLLLASGVVKLPFDVPFIEDLIS</sequence>
<dbReference type="GO" id="GO:0010598">
    <property type="term" value="C:NAD(P)H dehydrogenase complex (plastoquinone)"/>
    <property type="evidence" value="ECO:0007669"/>
    <property type="project" value="InterPro"/>
</dbReference>
<evidence type="ECO:0000313" key="3">
    <source>
        <dbReference type="EMBL" id="KAJ6839495.1"/>
    </source>
</evidence>
<name>A0AAX6HGE2_IRIPA</name>
<feature type="region of interest" description="Disordered" evidence="1">
    <location>
        <begin position="1"/>
        <end position="80"/>
    </location>
</feature>
<comment type="caution">
    <text evidence="3">The sequence shown here is derived from an EMBL/GenBank/DDBJ whole genome shotgun (WGS) entry which is preliminary data.</text>
</comment>
<evidence type="ECO:0000256" key="1">
    <source>
        <dbReference type="SAM" id="MobiDB-lite"/>
    </source>
</evidence>
<gene>
    <name evidence="3" type="ORF">M6B38_313920</name>
</gene>
<accession>A0AAX6HGE2</accession>
<evidence type="ECO:0000313" key="4">
    <source>
        <dbReference type="Proteomes" id="UP001140949"/>
    </source>
</evidence>
<proteinExistence type="predicted"/>